<dbReference type="Pfam" id="PF12365">
    <property type="entry name" value="DUF3649"/>
    <property type="match status" value="1"/>
</dbReference>
<reference evidence="1 2" key="1">
    <citation type="submission" date="2019-01" db="EMBL/GenBank/DDBJ databases">
        <title>Sphingomonas mucosissima sp. nov. and Sphingomonas desiccabilis sp. nov., from biological soil crusts in the Colorado Plateau, USA.</title>
        <authorList>
            <person name="Zhu D."/>
        </authorList>
    </citation>
    <scope>NUCLEOTIDE SEQUENCE [LARGE SCALE GENOMIC DNA]</scope>
    <source>
        <strain evidence="1 2">CP1D</strain>
    </source>
</reference>
<proteinExistence type="predicted"/>
<dbReference type="OrthoDB" id="9922878at2"/>
<keyword evidence="2" id="KW-1185">Reference proteome</keyword>
<gene>
    <name evidence="1" type="ORF">EO081_07120</name>
</gene>
<dbReference type="InterPro" id="IPR022109">
    <property type="entry name" value="DUF3649"/>
</dbReference>
<comment type="caution">
    <text evidence="1">The sequence shown here is derived from an EMBL/GenBank/DDBJ whole genome shotgun (WGS) entry which is preliminary data.</text>
</comment>
<protein>
    <submittedName>
        <fullName evidence="1">DUF3649 domain-containing protein</fullName>
    </submittedName>
</protein>
<evidence type="ECO:0000313" key="1">
    <source>
        <dbReference type="EMBL" id="RXZ35381.1"/>
    </source>
</evidence>
<accession>A0A4Q2J1F7</accession>
<dbReference type="EMBL" id="SDPT01000001">
    <property type="protein sequence ID" value="RXZ35381.1"/>
    <property type="molecule type" value="Genomic_DNA"/>
</dbReference>
<organism evidence="1 2">
    <name type="scientific">Sphingomonas desiccabilis</name>
    <dbReference type="NCBI Taxonomy" id="429134"/>
    <lineage>
        <taxon>Bacteria</taxon>
        <taxon>Pseudomonadati</taxon>
        <taxon>Pseudomonadota</taxon>
        <taxon>Alphaproteobacteria</taxon>
        <taxon>Sphingomonadales</taxon>
        <taxon>Sphingomonadaceae</taxon>
        <taxon>Sphingomonas</taxon>
    </lineage>
</organism>
<sequence>MSAAAARHNSGRRTSLALSARIVAATLSNYVVTSLATGLLARTWPIAPAQATMASTLLAFVIFPVIALTAFAVRSPWKLWVGLIAAAVLLGGGLWLSLASGGRL</sequence>
<name>A0A4Q2J1F7_9SPHN</name>
<evidence type="ECO:0000313" key="2">
    <source>
        <dbReference type="Proteomes" id="UP000292347"/>
    </source>
</evidence>
<dbReference type="RefSeq" id="WP_129341149.1">
    <property type="nucleotide sequence ID" value="NZ_JACIDD010000001.1"/>
</dbReference>
<dbReference type="AlphaFoldDB" id="A0A4Q2J1F7"/>
<dbReference type="Proteomes" id="UP000292347">
    <property type="component" value="Unassembled WGS sequence"/>
</dbReference>